<protein>
    <submittedName>
        <fullName evidence="2">Uncharacterized protein</fullName>
    </submittedName>
</protein>
<dbReference type="InterPro" id="IPR016155">
    <property type="entry name" value="Mopterin_synth/thiamin_S_b"/>
</dbReference>
<evidence type="ECO:0000313" key="2">
    <source>
        <dbReference type="EMBL" id="AAG20053.1"/>
    </source>
</evidence>
<dbReference type="AlphaFoldDB" id="Q9HP17"/>
<evidence type="ECO:0000313" key="3">
    <source>
        <dbReference type="Proteomes" id="UP000000554"/>
    </source>
</evidence>
<dbReference type="PANTHER" id="PTHR33359:SF1">
    <property type="entry name" value="MOLYBDOPTERIN SYNTHASE SULFUR CARRIER SUBUNIT"/>
    <property type="match status" value="1"/>
</dbReference>
<sequence length="100" mass="10194">MPGGRRRSGMEWQLFADLSEVAGDDTVTVAVPTDDPTVQDALDALVADYPALGDRVLAADGSLAAHVNVLVNGVTVDADDLDTAIAAGDELAMFPPVSGG</sequence>
<proteinExistence type="predicted"/>
<dbReference type="InterPro" id="IPR012675">
    <property type="entry name" value="Beta-grasp_dom_sf"/>
</dbReference>
<reference evidence="2 3" key="1">
    <citation type="journal article" date="2000" name="Proc. Natl. Acad. Sci. U.S.A.">
        <title>Genome sequence of Halobacterium species NRC-1.</title>
        <authorList>
            <person name="Ng W.V."/>
            <person name="Kennedy S.P."/>
            <person name="Mahairas G.G."/>
            <person name="Berquist B."/>
            <person name="Pan M."/>
            <person name="Shukla H.D."/>
            <person name="Lasky S.R."/>
            <person name="Baliga N.S."/>
            <person name="Thorsson V."/>
            <person name="Sbrogna J."/>
            <person name="Swartzell S."/>
            <person name="Weir D."/>
            <person name="Hall J."/>
            <person name="Dahl T.A."/>
            <person name="Welti R."/>
            <person name="Goo Y.A."/>
            <person name="Leithauser B."/>
            <person name="Keller K."/>
            <person name="Cruz R."/>
            <person name="Danson M.J."/>
            <person name="Hough D.W."/>
            <person name="Maddocks D.G."/>
            <person name="Jablonski P.E."/>
            <person name="Krebs M.P."/>
            <person name="Angevine C.M."/>
            <person name="Dale H."/>
            <person name="Isenbarger T.A."/>
            <person name="Peck R.F."/>
            <person name="Pohlschroder M."/>
            <person name="Spudich J.L."/>
            <person name="Jung K.W."/>
            <person name="Alam M."/>
            <person name="Freitas T."/>
            <person name="Hou S."/>
            <person name="Daniels C.J."/>
            <person name="Dennis P.P."/>
            <person name="Omer A.D."/>
            <person name="Ebhardt H."/>
            <person name="Lowe T.M."/>
            <person name="Liang P."/>
            <person name="Riley M."/>
            <person name="Hood L."/>
            <person name="DasSarma S."/>
        </authorList>
    </citation>
    <scope>NUCLEOTIDE SEQUENCE [LARGE SCALE GENOMIC DNA]</scope>
    <source>
        <strain evidence="3">ATCC 700922 / JCM 11081 / NRC-1</strain>
    </source>
</reference>
<dbReference type="InParanoid" id="Q9HP17"/>
<dbReference type="EMBL" id="AE004437">
    <property type="protein sequence ID" value="AAG20053.1"/>
    <property type="molecule type" value="Genomic_DNA"/>
</dbReference>
<gene>
    <name evidence="2" type="ordered locus">VNG_1848H</name>
</gene>
<dbReference type="InterPro" id="IPR044672">
    <property type="entry name" value="MOCS2A"/>
</dbReference>
<dbReference type="STRING" id="64091.VNG_1848H"/>
<dbReference type="Gene3D" id="3.10.20.30">
    <property type="match status" value="1"/>
</dbReference>
<dbReference type="KEGG" id="hal:VNG_1848H"/>
<dbReference type="Pfam" id="PF02597">
    <property type="entry name" value="ThiS"/>
    <property type="match status" value="1"/>
</dbReference>
<dbReference type="PANTHER" id="PTHR33359">
    <property type="entry name" value="MOLYBDOPTERIN SYNTHASE SULFUR CARRIER SUBUNIT"/>
    <property type="match status" value="1"/>
</dbReference>
<dbReference type="GO" id="GO:1990133">
    <property type="term" value="C:molybdopterin adenylyltransferase complex"/>
    <property type="evidence" value="ECO:0000318"/>
    <property type="project" value="GO_Central"/>
</dbReference>
<dbReference type="HOGENOM" id="CLU_114601_1_2_2"/>
<accession>Q9HP17</accession>
<name>Q9HP17_HALSA</name>
<keyword evidence="1" id="KW-0547">Nucleotide-binding</keyword>
<dbReference type="NCBIfam" id="TIGR01687">
    <property type="entry name" value="moaD_arch"/>
    <property type="match status" value="1"/>
</dbReference>
<dbReference type="GO" id="GO:0000166">
    <property type="term" value="F:nucleotide binding"/>
    <property type="evidence" value="ECO:0007669"/>
    <property type="project" value="UniProtKB-KW"/>
</dbReference>
<dbReference type="PATRIC" id="fig|64091.14.peg.1410"/>
<organism evidence="2 3">
    <name type="scientific">Halobacterium salinarum (strain ATCC 700922 / JCM 11081 / NRC-1)</name>
    <name type="common">Halobacterium halobium</name>
    <dbReference type="NCBI Taxonomy" id="64091"/>
    <lineage>
        <taxon>Archaea</taxon>
        <taxon>Methanobacteriati</taxon>
        <taxon>Methanobacteriota</taxon>
        <taxon>Stenosarchaea group</taxon>
        <taxon>Halobacteria</taxon>
        <taxon>Halobacteriales</taxon>
        <taxon>Halobacteriaceae</taxon>
        <taxon>Halobacterium</taxon>
        <taxon>Halobacterium salinarum NRC-34001</taxon>
    </lineage>
</organism>
<dbReference type="InterPro" id="IPR054834">
    <property type="entry name" value="SAMP1_3"/>
</dbReference>
<dbReference type="Proteomes" id="UP000000554">
    <property type="component" value="Chromosome"/>
</dbReference>
<dbReference type="NCBIfam" id="NF041918">
    <property type="entry name" value="SAMP1"/>
    <property type="match status" value="1"/>
</dbReference>
<dbReference type="GO" id="GO:0006777">
    <property type="term" value="P:Mo-molybdopterin cofactor biosynthetic process"/>
    <property type="evidence" value="ECO:0000318"/>
    <property type="project" value="GO_Central"/>
</dbReference>
<evidence type="ECO:0000256" key="1">
    <source>
        <dbReference type="ARBA" id="ARBA00022741"/>
    </source>
</evidence>
<dbReference type="PIR" id="A84336">
    <property type="entry name" value="A84336"/>
</dbReference>
<dbReference type="InterPro" id="IPR010038">
    <property type="entry name" value="MoaD_arc-typ"/>
</dbReference>
<dbReference type="CDD" id="cd17505">
    <property type="entry name" value="Ubl_SAMP1_like"/>
    <property type="match status" value="1"/>
</dbReference>
<dbReference type="InterPro" id="IPR003749">
    <property type="entry name" value="ThiS/MoaD-like"/>
</dbReference>
<dbReference type="SUPFAM" id="SSF54285">
    <property type="entry name" value="MoaD/ThiS"/>
    <property type="match status" value="1"/>
</dbReference>
<keyword evidence="3" id="KW-1185">Reference proteome</keyword>
<dbReference type="PaxDb" id="64091-VNG_1848H"/>